<dbReference type="Pfam" id="PF05729">
    <property type="entry name" value="NACHT"/>
    <property type="match status" value="1"/>
</dbReference>
<dbReference type="SMART" id="SM00320">
    <property type="entry name" value="WD40"/>
    <property type="match status" value="12"/>
</dbReference>
<dbReference type="InterPro" id="IPR020472">
    <property type="entry name" value="WD40_PAC1"/>
</dbReference>
<sequence length="1599" mass="179907">MGCASSVDTTNQKTDIKQKTTQLPEVQDGKDDKKILGLISQLSGAVGSGDLKAQRSAVVDMKNNALAYAQACGNPVQIFGKLMDLLTSSDVQGMNSGFKKDVAHVAQLFSHQVYMRNKDGTAVASATQQGWKDQIKAVRNLVTASQLEATELEFEMDCIEAGIKILGMGQQDAKNAVVDYATQVGNGLKAAASKDFGQLKQLGKDLICKLGEFGVNKLGETWFLAVMANYYTQFLLKESPDQIDSIVDQLSKHKAEWHVLYAGLDVLEFYLEGAPAQTEAAVQALKQLSAYQQGANAWKIRDKVAQVCIRNGAAKTPNDQLPGIYLHMIIGETNAKVKKTLENADYIQRQKKKLQESWEQSQQAEEAQIDQCGEKLTAIQKSLEAKANDQITPEDQELYEEAVQEAKNKVQQIQKMQALIDVKCGALDRLQSNVDQQAGKLAEIQNRLNAVEKAACGRSVKELTQALYDFYAKESQEWKARLGMYIPEKGVADLKFVKDISVATDVDVELHKFFDDGEKKVALIQGGAGTGKTIYCQYLITQLLQTQQIPPLYINLPQLQNWQTQMVEETLAELRFSEVEVQKLRDSQKQLLFIVDGYDEIRSYKNLYASNGLLNWNCKVLFTCRSSHLANDNQYYKYFVPPKTEKQQVFQEVVLVHFDDQQINDYLERFVAKLEKGSKSWKDWKEYRGHIDAIPGLRSLVENPFILSMIVNVLPAIVAKRGASQNQEKLIALDLYEEFVKQWFEREEERMFSNNVATDIANLKTEYEEYALSLATKMVDAGKTVVEYNSTDKQSAWKTFFDPNSVKATTIRRGVPLNASTRFYSFIHKSILEFFAAREGKRQVQKIATKLDDAVLNCSMNKQLIVDKGVFNFYKETIQRYPEFKAQLYQIIELSKTDTRVAVAAANAITILNVADESFRDKDFRNVKIPGANLSLAMMDSVDFRGADLTDVNFQSAWLQHAKFDGADMKNVEFGKRAQIETGSDINCVKLSKNGELVACACGKQKFSSDPSVQIFNYKSMKLVKSFKRHEQDVLWVSFSPDDSKLVSCSDDHTMMVYDLVKMQVESTITLEDEVNSVEYSNDGSMIACCVGNNVYIYSAATNQLIKKLEGHTDLVNTVIFGKDDTHLISVSEDKTAKVWDVKTGAIIQTIEGHTDSVYQVLYNKDFSYFGTVSADKTVKLWNARTYELINTFKGHNSDVFCFSFSSNGEQMASGSGDGKIKLWNVQSGDLLKTLDAHTRQVFGVQISNDGLTIVSGSGDMKIKFWNTKSSPLIKSIDGHVDEIQNAIFSHNYKFIVTCSMDFTVKLWKPDDGKLIKTLNAEHTNTIWNISLNSDDTLLLTASADYTVKLWDIASGKCIKTIELEGECWSVDFHKDGNQFAIACDDGSVQIWSISGNEPEQTILYNNEDSEPVRCVKYCKDGELLAFGGDDTNVYVCDPKTGEIVLTFSNLENPIYELALGLNNQLAARDQSGNVYSWDINEKLKSNENGEEEEEDEEELDEYDQEEIENLLCCYDKDGMLLMSHESSLLLIEPNEWKMIWVSGQYTLQMDYCSIIGTKNLSDDNLQLLRQYDIKEKKAKHKVKKVEAQQSPDGKERLK</sequence>
<dbReference type="PANTHER" id="PTHR19848">
    <property type="entry name" value="WD40 REPEAT PROTEIN"/>
    <property type="match status" value="1"/>
</dbReference>
<dbReference type="Proteomes" id="UP001642409">
    <property type="component" value="Unassembled WGS sequence"/>
</dbReference>
<feature type="repeat" description="WD" evidence="3">
    <location>
        <begin position="1109"/>
        <end position="1150"/>
    </location>
</feature>
<dbReference type="Gene3D" id="3.40.50.300">
    <property type="entry name" value="P-loop containing nucleotide triphosphate hydrolases"/>
    <property type="match status" value="1"/>
</dbReference>
<feature type="repeat" description="WD" evidence="3">
    <location>
        <begin position="1151"/>
        <end position="1192"/>
    </location>
</feature>
<dbReference type="EMBL" id="CAXDID020000017">
    <property type="protein sequence ID" value="CAL5984383.1"/>
    <property type="molecule type" value="Genomic_DNA"/>
</dbReference>
<comment type="caution">
    <text evidence="7">The sequence shown here is derived from an EMBL/GenBank/DDBJ whole genome shotgun (WGS) entry which is preliminary data.</text>
</comment>
<organism evidence="7">
    <name type="scientific">Hexamita inflata</name>
    <dbReference type="NCBI Taxonomy" id="28002"/>
    <lineage>
        <taxon>Eukaryota</taxon>
        <taxon>Metamonada</taxon>
        <taxon>Diplomonadida</taxon>
        <taxon>Hexamitidae</taxon>
        <taxon>Hexamitinae</taxon>
        <taxon>Hexamita</taxon>
    </lineage>
</organism>
<keyword evidence="2" id="KW-0677">Repeat</keyword>
<dbReference type="SUPFAM" id="SSF50978">
    <property type="entry name" value="WD40 repeat-like"/>
    <property type="match status" value="2"/>
</dbReference>
<name>A0AA86RV78_9EUKA</name>
<dbReference type="InterPro" id="IPR001646">
    <property type="entry name" value="5peptide_repeat"/>
</dbReference>
<evidence type="ECO:0000256" key="4">
    <source>
        <dbReference type="SAM" id="Coils"/>
    </source>
</evidence>
<dbReference type="PROSITE" id="PS50082">
    <property type="entry name" value="WD_REPEATS_2"/>
    <property type="match status" value="8"/>
</dbReference>
<dbReference type="PRINTS" id="PR00320">
    <property type="entry name" value="GPROTEINBRPT"/>
</dbReference>
<dbReference type="InterPro" id="IPR015943">
    <property type="entry name" value="WD40/YVTN_repeat-like_dom_sf"/>
</dbReference>
<dbReference type="InterPro" id="IPR019775">
    <property type="entry name" value="WD40_repeat_CS"/>
</dbReference>
<keyword evidence="4" id="KW-0175">Coiled coil</keyword>
<feature type="repeat" description="WD" evidence="3">
    <location>
        <begin position="1027"/>
        <end position="1068"/>
    </location>
</feature>
<dbReference type="Pfam" id="PF25168">
    <property type="entry name" value="Beta-prop_WDR36-Utp21_2nd"/>
    <property type="match status" value="1"/>
</dbReference>
<feature type="repeat" description="WD" evidence="3">
    <location>
        <begin position="1193"/>
        <end position="1234"/>
    </location>
</feature>
<dbReference type="InterPro" id="IPR007111">
    <property type="entry name" value="NACHT_NTPase"/>
</dbReference>
<dbReference type="PANTHER" id="PTHR19848:SF8">
    <property type="entry name" value="F-BOX AND WD REPEAT DOMAIN CONTAINING 7"/>
    <property type="match status" value="1"/>
</dbReference>
<feature type="repeat" description="WD" evidence="3">
    <location>
        <begin position="1320"/>
        <end position="1361"/>
    </location>
</feature>
<accession>A0AA86RV78</accession>
<dbReference type="Gene3D" id="2.130.10.10">
    <property type="entry name" value="YVTN repeat-like/Quinoprotein amine dehydrogenase"/>
    <property type="match status" value="4"/>
</dbReference>
<gene>
    <name evidence="7" type="ORF">HINF_LOCUS66307</name>
    <name evidence="8" type="ORF">HINF_LOCUS8072</name>
</gene>
<dbReference type="InterPro" id="IPR036322">
    <property type="entry name" value="WD40_repeat_dom_sf"/>
</dbReference>
<dbReference type="InterPro" id="IPR027417">
    <property type="entry name" value="P-loop_NTPase"/>
</dbReference>
<feature type="region of interest" description="Disordered" evidence="5">
    <location>
        <begin position="1"/>
        <end position="21"/>
    </location>
</feature>
<feature type="repeat" description="WD" evidence="3">
    <location>
        <begin position="1370"/>
        <end position="1402"/>
    </location>
</feature>
<evidence type="ECO:0000313" key="8">
    <source>
        <dbReference type="EMBL" id="CAL5984383.1"/>
    </source>
</evidence>
<evidence type="ECO:0000256" key="2">
    <source>
        <dbReference type="ARBA" id="ARBA00022737"/>
    </source>
</evidence>
<feature type="repeat" description="WD" evidence="3">
    <location>
        <begin position="1277"/>
        <end position="1318"/>
    </location>
</feature>
<proteinExistence type="predicted"/>
<dbReference type="Pfam" id="PF00805">
    <property type="entry name" value="Pentapeptide"/>
    <property type="match status" value="1"/>
</dbReference>
<evidence type="ECO:0000259" key="6">
    <source>
        <dbReference type="Pfam" id="PF05729"/>
    </source>
</evidence>
<dbReference type="PROSITE" id="PS50294">
    <property type="entry name" value="WD_REPEATS_REGION"/>
    <property type="match status" value="7"/>
</dbReference>
<feature type="region of interest" description="Disordered" evidence="5">
    <location>
        <begin position="1577"/>
        <end position="1599"/>
    </location>
</feature>
<dbReference type="PROSITE" id="PS00678">
    <property type="entry name" value="WD_REPEATS_1"/>
    <property type="match status" value="4"/>
</dbReference>
<evidence type="ECO:0000256" key="5">
    <source>
        <dbReference type="SAM" id="MobiDB-lite"/>
    </source>
</evidence>
<evidence type="ECO:0000313" key="9">
    <source>
        <dbReference type="Proteomes" id="UP001642409"/>
    </source>
</evidence>
<dbReference type="InterPro" id="IPR001680">
    <property type="entry name" value="WD40_rpt"/>
</dbReference>
<dbReference type="EMBL" id="CATOUU010001186">
    <property type="protein sequence ID" value="CAI9978662.1"/>
    <property type="molecule type" value="Genomic_DNA"/>
</dbReference>
<dbReference type="CDD" id="cd00200">
    <property type="entry name" value="WD40"/>
    <property type="match status" value="1"/>
</dbReference>
<protein>
    <submittedName>
        <fullName evidence="7">Pentapeptide repeats-containing protein</fullName>
    </submittedName>
    <submittedName>
        <fullName evidence="8">Pentapeptide_repeats-containing protein</fullName>
    </submittedName>
</protein>
<keyword evidence="1 3" id="KW-0853">WD repeat</keyword>
<evidence type="ECO:0000256" key="3">
    <source>
        <dbReference type="PROSITE-ProRule" id="PRU00221"/>
    </source>
</evidence>
<feature type="repeat" description="WD" evidence="3">
    <location>
        <begin position="1235"/>
        <end position="1276"/>
    </location>
</feature>
<feature type="coiled-coil region" evidence="4">
    <location>
        <begin position="396"/>
        <end position="454"/>
    </location>
</feature>
<keyword evidence="9" id="KW-1185">Reference proteome</keyword>
<feature type="domain" description="NACHT" evidence="6">
    <location>
        <begin position="521"/>
        <end position="669"/>
    </location>
</feature>
<reference evidence="7" key="1">
    <citation type="submission" date="2023-06" db="EMBL/GenBank/DDBJ databases">
        <authorList>
            <person name="Kurt Z."/>
        </authorList>
    </citation>
    <scope>NUCLEOTIDE SEQUENCE</scope>
</reference>
<dbReference type="Pfam" id="PF00400">
    <property type="entry name" value="WD40"/>
    <property type="match status" value="4"/>
</dbReference>
<reference evidence="8 9" key="2">
    <citation type="submission" date="2024-07" db="EMBL/GenBank/DDBJ databases">
        <authorList>
            <person name="Akdeniz Z."/>
        </authorList>
    </citation>
    <scope>NUCLEOTIDE SEQUENCE [LARGE SCALE GENOMIC DNA]</scope>
</reference>
<dbReference type="SUPFAM" id="SSF52540">
    <property type="entry name" value="P-loop containing nucleoside triphosphate hydrolases"/>
    <property type="match status" value="1"/>
</dbReference>
<evidence type="ECO:0000256" key="1">
    <source>
        <dbReference type="ARBA" id="ARBA00022574"/>
    </source>
</evidence>
<dbReference type="SUPFAM" id="SSF141571">
    <property type="entry name" value="Pentapeptide repeat-like"/>
    <property type="match status" value="1"/>
</dbReference>
<evidence type="ECO:0000313" key="7">
    <source>
        <dbReference type="EMBL" id="CAI9978662.1"/>
    </source>
</evidence>
<dbReference type="Gene3D" id="2.160.20.80">
    <property type="entry name" value="E3 ubiquitin-protein ligase SopA"/>
    <property type="match status" value="1"/>
</dbReference>